<evidence type="ECO:0008006" key="3">
    <source>
        <dbReference type="Google" id="ProtNLM"/>
    </source>
</evidence>
<gene>
    <name evidence="1" type="ordered locus">Slin_5382</name>
</gene>
<dbReference type="Gene3D" id="3.40.50.300">
    <property type="entry name" value="P-loop containing nucleotide triphosphate hydrolases"/>
    <property type="match status" value="1"/>
</dbReference>
<sequence length="276" mass="32050">MQPKRILFTLGMHRSGTSLLASWLQDCGLFIGENLLPAAIGNKKGHFEDVRFLNLHQRVLGELSPIKRWYQPTVDFTQVARQLIQDNNRRHNQWSWKDPRTCLLLPAWESLLPDAKAIIIFRHYAQVTDSLIRRLQEINRTRKNRLIAAWNRWTRRYESAAFADECLLRWITYNEHILDYVARKATGDYVVVEVSSLVRHDRAIYQRLVADMGFVLTFRPLTGVFDGQMIRTDVENQLPCSPHLLRKADAIYQQLQALELATLTGGANSRLRTLDV</sequence>
<dbReference type="Proteomes" id="UP000002028">
    <property type="component" value="Chromosome"/>
</dbReference>
<proteinExistence type="predicted"/>
<keyword evidence="2" id="KW-1185">Reference proteome</keyword>
<dbReference type="HOGENOM" id="CLU_088522_0_0_10"/>
<dbReference type="KEGG" id="sli:Slin_5382"/>
<name>D2QF05_SPILD</name>
<dbReference type="EMBL" id="CP001769">
    <property type="protein sequence ID" value="ADB41349.1"/>
    <property type="molecule type" value="Genomic_DNA"/>
</dbReference>
<evidence type="ECO:0000313" key="2">
    <source>
        <dbReference type="Proteomes" id="UP000002028"/>
    </source>
</evidence>
<organism evidence="1 2">
    <name type="scientific">Spirosoma linguale (strain ATCC 33905 / DSM 74 / LMG 10896 / Claus 1)</name>
    <dbReference type="NCBI Taxonomy" id="504472"/>
    <lineage>
        <taxon>Bacteria</taxon>
        <taxon>Pseudomonadati</taxon>
        <taxon>Bacteroidota</taxon>
        <taxon>Cytophagia</taxon>
        <taxon>Cytophagales</taxon>
        <taxon>Cytophagaceae</taxon>
        <taxon>Spirosoma</taxon>
    </lineage>
</organism>
<dbReference type="Pfam" id="PF13469">
    <property type="entry name" value="Sulfotransfer_3"/>
    <property type="match status" value="1"/>
</dbReference>
<dbReference type="eggNOG" id="COG3551">
    <property type="taxonomic scope" value="Bacteria"/>
</dbReference>
<dbReference type="STRING" id="504472.Slin_5382"/>
<accession>D2QF05</accession>
<protein>
    <recommendedName>
        <fullName evidence="3">Sulfotransferase family protein</fullName>
    </recommendedName>
</protein>
<evidence type="ECO:0000313" key="1">
    <source>
        <dbReference type="EMBL" id="ADB41349.1"/>
    </source>
</evidence>
<dbReference type="RefSeq" id="WP_012929845.1">
    <property type="nucleotide sequence ID" value="NC_013730.1"/>
</dbReference>
<dbReference type="InterPro" id="IPR027417">
    <property type="entry name" value="P-loop_NTPase"/>
</dbReference>
<reference evidence="1 2" key="1">
    <citation type="journal article" date="2010" name="Stand. Genomic Sci.">
        <title>Complete genome sequence of Spirosoma linguale type strain (1).</title>
        <authorList>
            <person name="Lail K."/>
            <person name="Sikorski J."/>
            <person name="Saunders E."/>
            <person name="Lapidus A."/>
            <person name="Glavina Del Rio T."/>
            <person name="Copeland A."/>
            <person name="Tice H."/>
            <person name="Cheng J.-F."/>
            <person name="Lucas S."/>
            <person name="Nolan M."/>
            <person name="Bruce D."/>
            <person name="Goodwin L."/>
            <person name="Pitluck S."/>
            <person name="Ivanova N."/>
            <person name="Mavromatis K."/>
            <person name="Ovchinnikova G."/>
            <person name="Pati A."/>
            <person name="Chen A."/>
            <person name="Palaniappan K."/>
            <person name="Land M."/>
            <person name="Hauser L."/>
            <person name="Chang Y.-J."/>
            <person name="Jeffries C.D."/>
            <person name="Chain P."/>
            <person name="Brettin T."/>
            <person name="Detter J.C."/>
            <person name="Schuetze A."/>
            <person name="Rohde M."/>
            <person name="Tindall B.J."/>
            <person name="Goeker M."/>
            <person name="Bristow J."/>
            <person name="Eisen J.A."/>
            <person name="Markowitz V."/>
            <person name="Hugenholtz P."/>
            <person name="Kyrpides N.C."/>
            <person name="Klenk H.-P."/>
            <person name="Chen F."/>
        </authorList>
    </citation>
    <scope>NUCLEOTIDE SEQUENCE [LARGE SCALE GENOMIC DNA]</scope>
    <source>
        <strain evidence="2">ATCC 33905 / DSM 74 / LMG 10896 / Claus 1</strain>
    </source>
</reference>
<dbReference type="AlphaFoldDB" id="D2QF05"/>
<dbReference type="SUPFAM" id="SSF52540">
    <property type="entry name" value="P-loop containing nucleoside triphosphate hydrolases"/>
    <property type="match status" value="1"/>
</dbReference>